<sequence length="294" mass="30556">MFVAASKRALARFLVVTAAIAAVSCGSDDADPAFVVGAGDSIESTVLAEVYAGALARTGLRVTVLTGLGQRADYLTALDQGRIALVGEHGGELLTHLDATSTARTPAQVTESLSRALPPGLLVADPAEWTDMRPRVLLAADTSTRERVHTVTDLTPHCSTWQATEAPVPDVLPGAAAKIAGCGFAGGRPTPDPAILRNSLLAGEFQVGILSGPPTLAPGADAGLTVLADDDYAVPAQNVVPLFRRGLLDDQRVKKLNYVAGELTTDDLVDMILRVRSGATPAEAARLWLDAHAL</sequence>
<evidence type="ECO:0000259" key="2">
    <source>
        <dbReference type="Pfam" id="PF04069"/>
    </source>
</evidence>
<feature type="chain" id="PRO_5037780244" evidence="1">
    <location>
        <begin position="22"/>
        <end position="294"/>
    </location>
</feature>
<dbReference type="RefSeq" id="WP_196148178.1">
    <property type="nucleotide sequence ID" value="NZ_JADMLG010000002.1"/>
</dbReference>
<dbReference type="Proteomes" id="UP000655751">
    <property type="component" value="Unassembled WGS sequence"/>
</dbReference>
<evidence type="ECO:0000313" key="3">
    <source>
        <dbReference type="EMBL" id="MBH0775865.1"/>
    </source>
</evidence>
<dbReference type="Pfam" id="PF04069">
    <property type="entry name" value="OpuAC"/>
    <property type="match status" value="1"/>
</dbReference>
<dbReference type="AlphaFoldDB" id="A0A931MZ84"/>
<accession>A0A931MZ84</accession>
<feature type="signal peptide" evidence="1">
    <location>
        <begin position="1"/>
        <end position="21"/>
    </location>
</feature>
<dbReference type="EMBL" id="JADMLG010000002">
    <property type="protein sequence ID" value="MBH0775865.1"/>
    <property type="molecule type" value="Genomic_DNA"/>
</dbReference>
<keyword evidence="1" id="KW-0732">Signal</keyword>
<dbReference type="GO" id="GO:0043190">
    <property type="term" value="C:ATP-binding cassette (ABC) transporter complex"/>
    <property type="evidence" value="ECO:0007669"/>
    <property type="project" value="InterPro"/>
</dbReference>
<organism evidence="3 4">
    <name type="scientific">Nocardia bovistercoris</name>
    <dbReference type="NCBI Taxonomy" id="2785916"/>
    <lineage>
        <taxon>Bacteria</taxon>
        <taxon>Bacillati</taxon>
        <taxon>Actinomycetota</taxon>
        <taxon>Actinomycetes</taxon>
        <taxon>Mycobacteriales</taxon>
        <taxon>Nocardiaceae</taxon>
        <taxon>Nocardia</taxon>
    </lineage>
</organism>
<dbReference type="InterPro" id="IPR007210">
    <property type="entry name" value="ABC_Gly_betaine_transp_sub-bd"/>
</dbReference>
<dbReference type="GO" id="GO:0022857">
    <property type="term" value="F:transmembrane transporter activity"/>
    <property type="evidence" value="ECO:0007669"/>
    <property type="project" value="InterPro"/>
</dbReference>
<proteinExistence type="predicted"/>
<comment type="caution">
    <text evidence="3">The sequence shown here is derived from an EMBL/GenBank/DDBJ whole genome shotgun (WGS) entry which is preliminary data.</text>
</comment>
<dbReference type="SUPFAM" id="SSF53850">
    <property type="entry name" value="Periplasmic binding protein-like II"/>
    <property type="match status" value="1"/>
</dbReference>
<evidence type="ECO:0000313" key="4">
    <source>
        <dbReference type="Proteomes" id="UP000655751"/>
    </source>
</evidence>
<dbReference type="Gene3D" id="3.40.190.120">
    <property type="entry name" value="Osmoprotection protein (prox), domain 2"/>
    <property type="match status" value="1"/>
</dbReference>
<name>A0A931MZ84_9NOCA</name>
<evidence type="ECO:0000256" key="1">
    <source>
        <dbReference type="SAM" id="SignalP"/>
    </source>
</evidence>
<reference evidence="3" key="1">
    <citation type="submission" date="2020-11" db="EMBL/GenBank/DDBJ databases">
        <title>Nocardia NEAU-351.nov., a novel actinomycete isolated from the cow dung.</title>
        <authorList>
            <person name="Zhang X."/>
        </authorList>
    </citation>
    <scope>NUCLEOTIDE SEQUENCE</scope>
    <source>
        <strain evidence="3">NEAU-351</strain>
    </source>
</reference>
<dbReference type="PROSITE" id="PS51257">
    <property type="entry name" value="PROKAR_LIPOPROTEIN"/>
    <property type="match status" value="1"/>
</dbReference>
<feature type="domain" description="ABC-type glycine betaine transport system substrate-binding" evidence="2">
    <location>
        <begin position="35"/>
        <end position="290"/>
    </location>
</feature>
<keyword evidence="4" id="KW-1185">Reference proteome</keyword>
<protein>
    <submittedName>
        <fullName evidence="3">Transporter</fullName>
    </submittedName>
</protein>
<dbReference type="Gene3D" id="3.40.190.10">
    <property type="entry name" value="Periplasmic binding protein-like II"/>
    <property type="match status" value="1"/>
</dbReference>
<gene>
    <name evidence="3" type="ORF">IT779_06150</name>
</gene>